<dbReference type="PROSITE" id="PS50234">
    <property type="entry name" value="VWFA"/>
    <property type="match status" value="1"/>
</dbReference>
<name>A0A120CTW4_HYPSL</name>
<reference evidence="3 4" key="1">
    <citation type="submission" date="2015-10" db="EMBL/GenBank/DDBJ databases">
        <title>Transcriptomic analysis of a linuron degrading triple-species bacterial consortium.</title>
        <authorList>
            <person name="Albers P."/>
        </authorList>
    </citation>
    <scope>NUCLEOTIDE SEQUENCE [LARGE SCALE GENOMIC DNA]</scope>
    <source>
        <strain evidence="3 4">WDL6</strain>
    </source>
</reference>
<dbReference type="InterPro" id="IPR051266">
    <property type="entry name" value="CLCR"/>
</dbReference>
<dbReference type="Pfam" id="PF13519">
    <property type="entry name" value="VWA_2"/>
    <property type="match status" value="1"/>
</dbReference>
<dbReference type="SMART" id="SM00327">
    <property type="entry name" value="VWA"/>
    <property type="match status" value="1"/>
</dbReference>
<dbReference type="STRING" id="121290.APY04_2979"/>
<organism evidence="3 4">
    <name type="scientific">Hyphomicrobium sulfonivorans</name>
    <dbReference type="NCBI Taxonomy" id="121290"/>
    <lineage>
        <taxon>Bacteria</taxon>
        <taxon>Pseudomonadati</taxon>
        <taxon>Pseudomonadota</taxon>
        <taxon>Alphaproteobacteria</taxon>
        <taxon>Hyphomicrobiales</taxon>
        <taxon>Hyphomicrobiaceae</taxon>
        <taxon>Hyphomicrobium</taxon>
    </lineage>
</organism>
<feature type="signal peptide" evidence="1">
    <location>
        <begin position="1"/>
        <end position="20"/>
    </location>
</feature>
<dbReference type="EMBL" id="LMTR01000082">
    <property type="protein sequence ID" value="KWT65230.1"/>
    <property type="molecule type" value="Genomic_DNA"/>
</dbReference>
<dbReference type="RefSeq" id="WP_157066822.1">
    <property type="nucleotide sequence ID" value="NZ_LMTR01000082.1"/>
</dbReference>
<dbReference type="InterPro" id="IPR002035">
    <property type="entry name" value="VWF_A"/>
</dbReference>
<evidence type="ECO:0000259" key="2">
    <source>
        <dbReference type="PROSITE" id="PS50234"/>
    </source>
</evidence>
<dbReference type="OrthoDB" id="9783818at2"/>
<keyword evidence="4" id="KW-1185">Reference proteome</keyword>
<dbReference type="Proteomes" id="UP000059074">
    <property type="component" value="Unassembled WGS sequence"/>
</dbReference>
<protein>
    <recommendedName>
        <fullName evidence="2">VWFA domain-containing protein</fullName>
    </recommendedName>
</protein>
<dbReference type="PANTHER" id="PTHR10579">
    <property type="entry name" value="CALCIUM-ACTIVATED CHLORIDE CHANNEL REGULATOR"/>
    <property type="match status" value="1"/>
</dbReference>
<accession>A0A120CTW4</accession>
<feature type="chain" id="PRO_5007163939" description="VWFA domain-containing protein" evidence="1">
    <location>
        <begin position="21"/>
        <end position="238"/>
    </location>
</feature>
<dbReference type="SUPFAM" id="SSF53300">
    <property type="entry name" value="vWA-like"/>
    <property type="match status" value="1"/>
</dbReference>
<comment type="caution">
    <text evidence="3">The sequence shown here is derived from an EMBL/GenBank/DDBJ whole genome shotgun (WGS) entry which is preliminary data.</text>
</comment>
<keyword evidence="1" id="KW-0732">Signal</keyword>
<evidence type="ECO:0000313" key="3">
    <source>
        <dbReference type="EMBL" id="KWT65230.1"/>
    </source>
</evidence>
<dbReference type="PATRIC" id="fig|121290.4.peg.580"/>
<dbReference type="Gene3D" id="3.40.50.410">
    <property type="entry name" value="von Willebrand factor, type A domain"/>
    <property type="match status" value="1"/>
</dbReference>
<dbReference type="PANTHER" id="PTHR10579:SF43">
    <property type="entry name" value="ZINC FINGER (C3HC4-TYPE RING FINGER) FAMILY PROTEIN"/>
    <property type="match status" value="1"/>
</dbReference>
<evidence type="ECO:0000256" key="1">
    <source>
        <dbReference type="SAM" id="SignalP"/>
    </source>
</evidence>
<dbReference type="AlphaFoldDB" id="A0A120CTW4"/>
<sequence length="238" mass="25223">MARVAVAFASLAGFSGVLQAQQPCTEDVMIVFDASRSMAASSGEKSGLRRIDAVRGALAHVLPQVSKRRHIGLITYGPGRRDACSNISLELRPSEDAADKIMARIDRLQPDGKTPLTTSVRRAAEVLDFRNRPVTIVLLTDGEETCGGSPCALAQALREEGAQTTVHVISYQIASAIGPGGSFESRCLADETGGIYAATDTAEQVIEALQTTLACPMVSDVTPELLNNEALNSSTVHR</sequence>
<evidence type="ECO:0000313" key="4">
    <source>
        <dbReference type="Proteomes" id="UP000059074"/>
    </source>
</evidence>
<gene>
    <name evidence="3" type="ORF">APY04_2979</name>
</gene>
<feature type="domain" description="VWFA" evidence="2">
    <location>
        <begin position="27"/>
        <end position="213"/>
    </location>
</feature>
<proteinExistence type="predicted"/>
<dbReference type="InterPro" id="IPR036465">
    <property type="entry name" value="vWFA_dom_sf"/>
</dbReference>